<dbReference type="AlphaFoldDB" id="A0A5R9J023"/>
<dbReference type="HAMAP" id="MF_00822">
    <property type="entry name" value="UreE"/>
    <property type="match status" value="1"/>
</dbReference>
<dbReference type="InterPro" id="IPR036118">
    <property type="entry name" value="UreE_N_sf"/>
</dbReference>
<dbReference type="InterPro" id="IPR007864">
    <property type="entry name" value="UreE_C_dom"/>
</dbReference>
<dbReference type="EMBL" id="VCDI01000009">
    <property type="protein sequence ID" value="TLU71035.1"/>
    <property type="molecule type" value="Genomic_DNA"/>
</dbReference>
<sequence length="162" mass="17419">MIAADPSDHVPRARIVIAAGGWDAGLEVGRVLAGYDERHRRRVLLRTVAGQDLLLDLAQARHLRHGDGLLLEAGGIVRIEAAPEPLMQITAADAPGLMRIAWHLGNRHLPTALQADRLLIRDDHVIAGMVEGLGGTIARIEAPFDPETGAYAVGAPHHHHDP</sequence>
<protein>
    <recommendedName>
        <fullName evidence="5">Urease accessory protein UreE</fullName>
    </recommendedName>
</protein>
<keyword evidence="8" id="KW-1185">Reference proteome</keyword>
<evidence type="ECO:0000256" key="3">
    <source>
        <dbReference type="ARBA" id="ARBA00022596"/>
    </source>
</evidence>
<keyword evidence="3 5" id="KW-0533">Nickel</keyword>
<dbReference type="CDD" id="cd00571">
    <property type="entry name" value="UreE"/>
    <property type="match status" value="1"/>
</dbReference>
<dbReference type="GO" id="GO:0005737">
    <property type="term" value="C:cytoplasm"/>
    <property type="evidence" value="ECO:0007669"/>
    <property type="project" value="UniProtKB-SubCell"/>
</dbReference>
<evidence type="ECO:0000256" key="5">
    <source>
        <dbReference type="HAMAP-Rule" id="MF_00822"/>
    </source>
</evidence>
<accession>A0A5R9J023</accession>
<organism evidence="7 8">
    <name type="scientific">Lichenicoccus roseus</name>
    <dbReference type="NCBI Taxonomy" id="2683649"/>
    <lineage>
        <taxon>Bacteria</taxon>
        <taxon>Pseudomonadati</taxon>
        <taxon>Pseudomonadota</taxon>
        <taxon>Alphaproteobacteria</taxon>
        <taxon>Acetobacterales</taxon>
        <taxon>Acetobacteraceae</taxon>
        <taxon>Lichenicoccus</taxon>
    </lineage>
</organism>
<dbReference type="SUPFAM" id="SSF69287">
    <property type="entry name" value="Urease metallochaperone UreE, N-terminal domain"/>
    <property type="match status" value="1"/>
</dbReference>
<dbReference type="Pfam" id="PF02814">
    <property type="entry name" value="UreE_N"/>
    <property type="match status" value="1"/>
</dbReference>
<dbReference type="GO" id="GO:0019627">
    <property type="term" value="P:urea metabolic process"/>
    <property type="evidence" value="ECO:0007669"/>
    <property type="project" value="InterPro"/>
</dbReference>
<comment type="similarity">
    <text evidence="5">Belongs to the UreE family.</text>
</comment>
<feature type="domain" description="UreE urease accessory N-terminal" evidence="6">
    <location>
        <begin position="12"/>
        <end position="77"/>
    </location>
</feature>
<dbReference type="Pfam" id="PF05194">
    <property type="entry name" value="UreE_C"/>
    <property type="match status" value="1"/>
</dbReference>
<evidence type="ECO:0000259" key="6">
    <source>
        <dbReference type="SMART" id="SM00988"/>
    </source>
</evidence>
<reference evidence="7 8" key="1">
    <citation type="submission" date="2019-05" db="EMBL/GenBank/DDBJ databases">
        <authorList>
            <person name="Pankratov T."/>
            <person name="Grouzdev D."/>
        </authorList>
    </citation>
    <scope>NUCLEOTIDE SEQUENCE [LARGE SCALE GENOMIC DNA]</scope>
    <source>
        <strain evidence="7 8">KEBCLARHB70R</strain>
    </source>
</reference>
<evidence type="ECO:0000256" key="4">
    <source>
        <dbReference type="ARBA" id="ARBA00023186"/>
    </source>
</evidence>
<dbReference type="Gene3D" id="2.60.260.20">
    <property type="entry name" value="Urease metallochaperone UreE, N-terminal domain"/>
    <property type="match status" value="1"/>
</dbReference>
<dbReference type="GO" id="GO:0016151">
    <property type="term" value="F:nickel cation binding"/>
    <property type="evidence" value="ECO:0007669"/>
    <property type="project" value="UniProtKB-UniRule"/>
</dbReference>
<dbReference type="Proteomes" id="UP000305654">
    <property type="component" value="Unassembled WGS sequence"/>
</dbReference>
<evidence type="ECO:0000256" key="2">
    <source>
        <dbReference type="ARBA" id="ARBA00022490"/>
    </source>
</evidence>
<dbReference type="GO" id="GO:0051082">
    <property type="term" value="F:unfolded protein binding"/>
    <property type="evidence" value="ECO:0007669"/>
    <property type="project" value="UniProtKB-UniRule"/>
</dbReference>
<dbReference type="SUPFAM" id="SSF69737">
    <property type="entry name" value="Urease metallochaperone UreE, C-terminal domain"/>
    <property type="match status" value="1"/>
</dbReference>
<comment type="subcellular location">
    <subcellularLocation>
        <location evidence="1 5">Cytoplasm</location>
    </subcellularLocation>
</comment>
<dbReference type="OrthoDB" id="9802215at2"/>
<keyword evidence="2 5" id="KW-0963">Cytoplasm</keyword>
<dbReference type="GO" id="GO:0065003">
    <property type="term" value="P:protein-containing complex assembly"/>
    <property type="evidence" value="ECO:0007669"/>
    <property type="project" value="InterPro"/>
</dbReference>
<dbReference type="SMART" id="SM00988">
    <property type="entry name" value="UreE_N"/>
    <property type="match status" value="1"/>
</dbReference>
<keyword evidence="4 5" id="KW-0143">Chaperone</keyword>
<proteinExistence type="inferred from homology"/>
<evidence type="ECO:0000313" key="7">
    <source>
        <dbReference type="EMBL" id="TLU71035.1"/>
    </source>
</evidence>
<evidence type="ECO:0000313" key="8">
    <source>
        <dbReference type="Proteomes" id="UP000305654"/>
    </source>
</evidence>
<name>A0A5R9J023_9PROT</name>
<dbReference type="InterPro" id="IPR012406">
    <property type="entry name" value="UreE"/>
</dbReference>
<evidence type="ECO:0000256" key="1">
    <source>
        <dbReference type="ARBA" id="ARBA00004496"/>
    </source>
</evidence>
<dbReference type="Gene3D" id="3.30.70.790">
    <property type="entry name" value="UreE, C-terminal domain"/>
    <property type="match status" value="1"/>
</dbReference>
<dbReference type="InterPro" id="IPR004029">
    <property type="entry name" value="UreE_N"/>
</dbReference>
<dbReference type="RefSeq" id="WP_138327705.1">
    <property type="nucleotide sequence ID" value="NZ_VCDI01000009.1"/>
</dbReference>
<gene>
    <name evidence="5" type="primary">ureE</name>
    <name evidence="7" type="ORF">FE263_19490</name>
</gene>
<comment type="caution">
    <text evidence="7">The sequence shown here is derived from an EMBL/GenBank/DDBJ whole genome shotgun (WGS) entry which is preliminary data.</text>
</comment>
<comment type="function">
    <text evidence="5">Involved in urease metallocenter assembly. Binds nickel. Probably functions as a nickel donor during metallocenter assembly.</text>
</comment>
<dbReference type="GO" id="GO:0006457">
    <property type="term" value="P:protein folding"/>
    <property type="evidence" value="ECO:0007669"/>
    <property type="project" value="InterPro"/>
</dbReference>